<dbReference type="STRING" id="688867.SAMN05660236_0524"/>
<protein>
    <recommendedName>
        <fullName evidence="3">HNH endonuclease</fullName>
    </recommendedName>
</protein>
<name>A0A1T5IXL1_9BACT</name>
<evidence type="ECO:0008006" key="3">
    <source>
        <dbReference type="Google" id="ProtNLM"/>
    </source>
</evidence>
<reference evidence="1 2" key="1">
    <citation type="submission" date="2017-02" db="EMBL/GenBank/DDBJ databases">
        <authorList>
            <person name="Peterson S.W."/>
        </authorList>
    </citation>
    <scope>NUCLEOTIDE SEQUENCE [LARGE SCALE GENOMIC DNA]</scope>
    <source>
        <strain evidence="1 2">DSM 25262</strain>
    </source>
</reference>
<dbReference type="OrthoDB" id="791350at2"/>
<evidence type="ECO:0000313" key="2">
    <source>
        <dbReference type="Proteomes" id="UP000190961"/>
    </source>
</evidence>
<organism evidence="1 2">
    <name type="scientific">Ohtaekwangia koreensis</name>
    <dbReference type="NCBI Taxonomy" id="688867"/>
    <lineage>
        <taxon>Bacteria</taxon>
        <taxon>Pseudomonadati</taxon>
        <taxon>Bacteroidota</taxon>
        <taxon>Cytophagia</taxon>
        <taxon>Cytophagales</taxon>
        <taxon>Fulvivirgaceae</taxon>
        <taxon>Ohtaekwangia</taxon>
    </lineage>
</organism>
<keyword evidence="2" id="KW-1185">Reference proteome</keyword>
<dbReference type="EMBL" id="FUZU01000001">
    <property type="protein sequence ID" value="SKC43949.1"/>
    <property type="molecule type" value="Genomic_DNA"/>
</dbReference>
<gene>
    <name evidence="1" type="ORF">SAMN05660236_0524</name>
</gene>
<dbReference type="Proteomes" id="UP000190961">
    <property type="component" value="Unassembled WGS sequence"/>
</dbReference>
<dbReference type="AlphaFoldDB" id="A0A1T5IXL1"/>
<proteinExistence type="predicted"/>
<evidence type="ECO:0000313" key="1">
    <source>
        <dbReference type="EMBL" id="SKC43949.1"/>
    </source>
</evidence>
<dbReference type="RefSeq" id="WP_079685143.1">
    <property type="nucleotide sequence ID" value="NZ_FUZU01000001.1"/>
</dbReference>
<sequence>MKGSDKREKLFQIYNKNWKITKAEYKFTIPPPTLLDDTIMCPLCGKFFTKDYLDTTRENHLTLEDVPPAQLGGKPIILTCKLCNNFSGHKMDAQLIEYIKVQSFLTGDIGAEIRIPSTTLNYTGGKITCSANLSIHNNDTFLFKVNIKKGEQRHDKFRQLDKILTTGIDFHFHSPPIKIVNIAILRIAYLLLFQKFGHLISFNSNYNAIRKQILFTDLDVLQSYGILKLEAMRKIQTSEGIYIDRKLNCFIVNFDLKIRDKIQKVLVFIPSPFTDAETFYKKFASQTKVTFSLSEKFTEDNFLTDPLKVFSWLKSFRK</sequence>
<accession>A0A1T5IXL1</accession>